<accession>A0ABP8B832</accession>
<keyword evidence="3" id="KW-1185">Reference proteome</keyword>
<gene>
    <name evidence="2" type="ORF">GCM10022252_53550</name>
</gene>
<dbReference type="RefSeq" id="WP_344920832.1">
    <property type="nucleotide sequence ID" value="NZ_BAABAQ010000011.1"/>
</dbReference>
<feature type="region of interest" description="Disordered" evidence="1">
    <location>
        <begin position="55"/>
        <end position="115"/>
    </location>
</feature>
<name>A0ABP8B832_9ACTN</name>
<evidence type="ECO:0000313" key="2">
    <source>
        <dbReference type="EMBL" id="GAA4200413.1"/>
    </source>
</evidence>
<organism evidence="2 3">
    <name type="scientific">Streptosporangium oxazolinicum</name>
    <dbReference type="NCBI Taxonomy" id="909287"/>
    <lineage>
        <taxon>Bacteria</taxon>
        <taxon>Bacillati</taxon>
        <taxon>Actinomycetota</taxon>
        <taxon>Actinomycetes</taxon>
        <taxon>Streptosporangiales</taxon>
        <taxon>Streptosporangiaceae</taxon>
        <taxon>Streptosporangium</taxon>
    </lineage>
</organism>
<proteinExistence type="predicted"/>
<protein>
    <submittedName>
        <fullName evidence="2">Uncharacterized protein</fullName>
    </submittedName>
</protein>
<dbReference type="EMBL" id="BAABAQ010000011">
    <property type="protein sequence ID" value="GAA4200413.1"/>
    <property type="molecule type" value="Genomic_DNA"/>
</dbReference>
<dbReference type="Proteomes" id="UP001501251">
    <property type="component" value="Unassembled WGS sequence"/>
</dbReference>
<sequence>MTDLLEETGETGDERADAALGGLTRLGALPVSAHADVFEEVFTGLEQALAAVNGATARESAVADDIPGRVTASPDDASGRSIAPAHGTPGRETASPHDVPGQGDDSVDGPWDRRP</sequence>
<evidence type="ECO:0000313" key="3">
    <source>
        <dbReference type="Proteomes" id="UP001501251"/>
    </source>
</evidence>
<comment type="caution">
    <text evidence="2">The sequence shown here is derived from an EMBL/GenBank/DDBJ whole genome shotgun (WGS) entry which is preliminary data.</text>
</comment>
<evidence type="ECO:0000256" key="1">
    <source>
        <dbReference type="SAM" id="MobiDB-lite"/>
    </source>
</evidence>
<reference evidence="3" key="1">
    <citation type="journal article" date="2019" name="Int. J. Syst. Evol. Microbiol.">
        <title>The Global Catalogue of Microorganisms (GCM) 10K type strain sequencing project: providing services to taxonomists for standard genome sequencing and annotation.</title>
        <authorList>
            <consortium name="The Broad Institute Genomics Platform"/>
            <consortium name="The Broad Institute Genome Sequencing Center for Infectious Disease"/>
            <person name="Wu L."/>
            <person name="Ma J."/>
        </authorList>
    </citation>
    <scope>NUCLEOTIDE SEQUENCE [LARGE SCALE GENOMIC DNA]</scope>
    <source>
        <strain evidence="3">JCM 17388</strain>
    </source>
</reference>